<dbReference type="InterPro" id="IPR038578">
    <property type="entry name" value="GT29-like_sf"/>
</dbReference>
<reference evidence="26" key="3">
    <citation type="submission" date="2025-08" db="UniProtKB">
        <authorList>
            <consortium name="Ensembl"/>
        </authorList>
    </citation>
    <scope>IDENTIFICATION</scope>
</reference>
<evidence type="ECO:0000256" key="11">
    <source>
        <dbReference type="ARBA" id="ARBA00023157"/>
    </source>
</evidence>
<evidence type="ECO:0000256" key="7">
    <source>
        <dbReference type="ARBA" id="ARBA00022989"/>
    </source>
</evidence>
<evidence type="ECO:0000256" key="3">
    <source>
        <dbReference type="ARBA" id="ARBA00022676"/>
    </source>
</evidence>
<evidence type="ECO:0000313" key="27">
    <source>
        <dbReference type="Proteomes" id="UP000265140"/>
    </source>
</evidence>
<dbReference type="RefSeq" id="XP_019904686.2">
    <property type="nucleotide sequence ID" value="XM_020049127.2"/>
</dbReference>
<dbReference type="InterPro" id="IPR012163">
    <property type="entry name" value="Sialyl_trans"/>
</dbReference>
<reference evidence="26" key="2">
    <citation type="submission" date="2020-02" db="EMBL/GenBank/DDBJ databases">
        <title>Esox lucius (northern pike) genome, fEsoLuc1, primary haplotype.</title>
        <authorList>
            <person name="Myers G."/>
            <person name="Karagic N."/>
            <person name="Meyer A."/>
            <person name="Pippel M."/>
            <person name="Reichard M."/>
            <person name="Winkler S."/>
            <person name="Tracey A."/>
            <person name="Sims Y."/>
            <person name="Howe K."/>
            <person name="Rhie A."/>
            <person name="Formenti G."/>
            <person name="Durbin R."/>
            <person name="Fedrigo O."/>
            <person name="Jarvis E.D."/>
        </authorList>
    </citation>
    <scope>NUCLEOTIDE SEQUENCE [LARGE SCALE GENOMIC DNA]</scope>
</reference>
<dbReference type="Proteomes" id="UP000265140">
    <property type="component" value="Chromosome 8"/>
</dbReference>
<dbReference type="PIRSF" id="PIRSF005557">
    <property type="entry name" value="Sialyl_trans"/>
    <property type="match status" value="1"/>
</dbReference>
<dbReference type="RefSeq" id="XP_019904690.2">
    <property type="nucleotide sequence ID" value="XM_020049131.2"/>
</dbReference>
<evidence type="ECO:0000256" key="5">
    <source>
        <dbReference type="ARBA" id="ARBA00022692"/>
    </source>
</evidence>
<reference evidence="26" key="4">
    <citation type="submission" date="2025-09" db="UniProtKB">
        <authorList>
            <consortium name="Ensembl"/>
        </authorList>
    </citation>
    <scope>IDENTIFICATION</scope>
</reference>
<keyword evidence="10 25" id="KW-0472">Membrane</keyword>
<dbReference type="GO" id="GO:0000139">
    <property type="term" value="C:Golgi membrane"/>
    <property type="evidence" value="ECO:0007669"/>
    <property type="project" value="UniProtKB-SubCell"/>
</dbReference>
<name>A0A3P8ZCA0_ESOLU</name>
<dbReference type="Pfam" id="PF00777">
    <property type="entry name" value="Glyco_transf_29"/>
    <property type="match status" value="1"/>
</dbReference>
<keyword evidence="5 25" id="KW-0812">Transmembrane</keyword>
<comment type="similarity">
    <text evidence="2">Belongs to the glycosyltransferase 29 family.</text>
</comment>
<dbReference type="RefSeq" id="XP_019904688.2">
    <property type="nucleotide sequence ID" value="XM_020049129.2"/>
</dbReference>
<evidence type="ECO:0000256" key="23">
    <source>
        <dbReference type="ARBA" id="ARBA00049539"/>
    </source>
</evidence>
<feature type="disulfide bond" evidence="24">
    <location>
        <begin position="157"/>
        <end position="311"/>
    </location>
</feature>
<dbReference type="Gene3D" id="3.90.1480.20">
    <property type="entry name" value="Glycosyl transferase family 29"/>
    <property type="match status" value="1"/>
</dbReference>
<keyword evidence="6" id="KW-0735">Signal-anchor</keyword>
<dbReference type="RefSeq" id="XP_019904691.2">
    <property type="nucleotide sequence ID" value="XM_020049132.2"/>
</dbReference>
<dbReference type="RefSeq" id="XP_019904692.2">
    <property type="nucleotide sequence ID" value="XM_020049133.2"/>
</dbReference>
<dbReference type="GO" id="GO:0047291">
    <property type="term" value="F:lactosylceramide alpha-2,3-sialyltransferase activity"/>
    <property type="evidence" value="ECO:0007669"/>
    <property type="project" value="UniProtKB-EC"/>
</dbReference>
<evidence type="ECO:0000256" key="15">
    <source>
        <dbReference type="ARBA" id="ARBA00041341"/>
    </source>
</evidence>
<evidence type="ECO:0000256" key="16">
    <source>
        <dbReference type="ARBA" id="ARBA00041896"/>
    </source>
</evidence>
<dbReference type="RefSeq" id="XP_019904689.2">
    <property type="nucleotide sequence ID" value="XM_020049130.2"/>
</dbReference>
<dbReference type="PANTHER" id="PTHR13713:SF37">
    <property type="entry name" value="CMP-N-ACETYLNEURAMINATE-BETA-1,4-GALACTOSIDE ALPHA-2,3-SIALYLTRANSFERASE"/>
    <property type="match status" value="1"/>
</dbReference>
<evidence type="ECO:0000256" key="25">
    <source>
        <dbReference type="SAM" id="Phobius"/>
    </source>
</evidence>
<evidence type="ECO:0000256" key="17">
    <source>
        <dbReference type="ARBA" id="ARBA00041976"/>
    </source>
</evidence>
<evidence type="ECO:0000256" key="12">
    <source>
        <dbReference type="ARBA" id="ARBA00023180"/>
    </source>
</evidence>
<evidence type="ECO:0000256" key="14">
    <source>
        <dbReference type="ARBA" id="ARBA00039792"/>
    </source>
</evidence>
<evidence type="ECO:0000256" key="13">
    <source>
        <dbReference type="ARBA" id="ARBA00039111"/>
    </source>
</evidence>
<dbReference type="GO" id="GO:0006629">
    <property type="term" value="P:lipid metabolic process"/>
    <property type="evidence" value="ECO:0007669"/>
    <property type="project" value="UniProtKB-KW"/>
</dbReference>
<comment type="catalytic activity">
    <reaction evidence="21">
        <text>a beta-D-Gal-(1&lt;-&gt;1')-ceramide + CMP-N-acetyl-beta-neuraminate = N-acetyl-alpha-neuraminosyl-(2-&gt;3)-beta-D-galactosyl-(1&lt;-&gt;1')-ceramide + CMP + H(+)</text>
        <dbReference type="Rhea" id="RHEA:41780"/>
        <dbReference type="ChEBI" id="CHEBI:15378"/>
        <dbReference type="ChEBI" id="CHEBI:57812"/>
        <dbReference type="ChEBI" id="CHEBI:60377"/>
        <dbReference type="ChEBI" id="CHEBI:82643"/>
        <dbReference type="ChEBI" id="CHEBI:143593"/>
    </reaction>
    <physiologicalReaction direction="left-to-right" evidence="21">
        <dbReference type="Rhea" id="RHEA:41781"/>
    </physiologicalReaction>
</comment>
<evidence type="ECO:0000256" key="24">
    <source>
        <dbReference type="PIRSR" id="PIRSR005557-2"/>
    </source>
</evidence>
<evidence type="ECO:0000256" key="4">
    <source>
        <dbReference type="ARBA" id="ARBA00022679"/>
    </source>
</evidence>
<dbReference type="InterPro" id="IPR001675">
    <property type="entry name" value="Glyco_trans_29"/>
</dbReference>
<sequence length="378" mass="43601">MRVRKTRQLLLVICPFLVLGFFYYTFERLHGWGQKPQIETHQTRQHSSSLQLSNFVYDQEGFLLELDDMSLEHYNRYLSKESCKTGYAAAKMATLYPEFDKSAPMFLDMNYKRFSKISNFYLPFGTKWQERILDLILMTTESYGLGEKLENLNCKKCIIVGNGGILTNRSMGARIDEYDVIVRLNNAPVRGYEKDVGSRTTMRITYPEGAIQKAELYEKDSLFVLSAFKPSDFLWLCSMLFKIRLYNVDMFWKSVARHVPREPRDVRILNPYFIQEASFRLIGLPHNNGKMGIGNIPTLGTVAITMALHNCDEVAVAGFGYDMTAPHAPLHYYDKIMMAAINESWTHNIFQEKEFLIKLVKEGVIQDLTNGICSSRCL</sequence>
<dbReference type="Ensembl" id="ENSELUT00000018491.3">
    <property type="protein sequence ID" value="ENSELUP00000026449.3"/>
    <property type="gene ID" value="ENSELUG00000042409.1"/>
</dbReference>
<evidence type="ECO:0000256" key="9">
    <source>
        <dbReference type="ARBA" id="ARBA00023098"/>
    </source>
</evidence>
<keyword evidence="12" id="KW-0325">Glycoprotein</keyword>
<keyword evidence="4" id="KW-0808">Transferase</keyword>
<dbReference type="FunFam" id="3.90.1480.20:FF:000006">
    <property type="entry name" value="ST3 beta-galactoside alpha-2,3-sialyltransferase 5"/>
    <property type="match status" value="1"/>
</dbReference>
<dbReference type="STRING" id="8010.ENSELUP00000026449"/>
<dbReference type="PANTHER" id="PTHR13713">
    <property type="entry name" value="SIALYLTRANSFERASE"/>
    <property type="match status" value="1"/>
</dbReference>
<evidence type="ECO:0000256" key="20">
    <source>
        <dbReference type="ARBA" id="ARBA00045587"/>
    </source>
</evidence>
<evidence type="ECO:0000256" key="1">
    <source>
        <dbReference type="ARBA" id="ARBA00004323"/>
    </source>
</evidence>
<comment type="catalytic activity">
    <reaction evidence="22">
        <text>ganglioside GA2 (d18:1(4E)/18:0) + CMP-N-acetyl-beta-neuraminate = ganglioside GM2 (d18:1(4E)/18:0) + CMP + H(+)</text>
        <dbReference type="Rhea" id="RHEA:41776"/>
        <dbReference type="ChEBI" id="CHEBI:15378"/>
        <dbReference type="ChEBI" id="CHEBI:57812"/>
        <dbReference type="ChEBI" id="CHEBI:60377"/>
        <dbReference type="ChEBI" id="CHEBI:78485"/>
        <dbReference type="ChEBI" id="CHEBI:78486"/>
    </reaction>
    <physiologicalReaction direction="left-to-right" evidence="22">
        <dbReference type="Rhea" id="RHEA:41777"/>
    </physiologicalReaction>
</comment>
<evidence type="ECO:0000256" key="10">
    <source>
        <dbReference type="ARBA" id="ARBA00023136"/>
    </source>
</evidence>
<evidence type="ECO:0000313" key="26">
    <source>
        <dbReference type="Ensembl" id="ENSELUP00000026449.3"/>
    </source>
</evidence>
<dbReference type="EC" id="2.4.3.9" evidence="13"/>
<evidence type="ECO:0000256" key="19">
    <source>
        <dbReference type="ARBA" id="ARBA00043651"/>
    </source>
</evidence>
<organism evidence="26 27">
    <name type="scientific">Esox lucius</name>
    <name type="common">Northern pike</name>
    <dbReference type="NCBI Taxonomy" id="8010"/>
    <lineage>
        <taxon>Eukaryota</taxon>
        <taxon>Metazoa</taxon>
        <taxon>Chordata</taxon>
        <taxon>Craniata</taxon>
        <taxon>Vertebrata</taxon>
        <taxon>Euteleostomi</taxon>
        <taxon>Actinopterygii</taxon>
        <taxon>Neopterygii</taxon>
        <taxon>Teleostei</taxon>
        <taxon>Protacanthopterygii</taxon>
        <taxon>Esociformes</taxon>
        <taxon>Esocidae</taxon>
        <taxon>Esox</taxon>
    </lineage>
</organism>
<dbReference type="RefSeq" id="XP_019904687.2">
    <property type="nucleotide sequence ID" value="XM_020049128.2"/>
</dbReference>
<keyword evidence="11" id="KW-1015">Disulfide bond</keyword>
<keyword evidence="9" id="KW-0443">Lipid metabolism</keyword>
<dbReference type="InterPro" id="IPR051142">
    <property type="entry name" value="Glycosyltransferase_29"/>
</dbReference>
<feature type="transmembrane region" description="Helical" evidence="25">
    <location>
        <begin position="9"/>
        <end position="26"/>
    </location>
</feature>
<comment type="catalytic activity">
    <reaction evidence="19">
        <text>a beta-D-Gal-(1-&gt;4)-beta-D-Glc-(1&lt;-&gt;1)-Cer(d18:1(4E)) + CMP-N-acetyl-beta-neuraminate = a ganglioside GM3 (d18:1(4E)) + CMP + H(+)</text>
        <dbReference type="Rhea" id="RHEA:18417"/>
        <dbReference type="ChEBI" id="CHEBI:15378"/>
        <dbReference type="ChEBI" id="CHEBI:17950"/>
        <dbReference type="ChEBI" id="CHEBI:57812"/>
        <dbReference type="ChEBI" id="CHEBI:60065"/>
        <dbReference type="ChEBI" id="CHEBI:60377"/>
        <dbReference type="EC" id="2.4.3.9"/>
    </reaction>
    <physiologicalReaction direction="left-to-right" evidence="19">
        <dbReference type="Rhea" id="RHEA:18418"/>
    </physiologicalReaction>
</comment>
<evidence type="ECO:0000256" key="6">
    <source>
        <dbReference type="ARBA" id="ARBA00022968"/>
    </source>
</evidence>
<evidence type="ECO:0000256" key="8">
    <source>
        <dbReference type="ARBA" id="ARBA00023034"/>
    </source>
</evidence>
<evidence type="ECO:0000256" key="18">
    <source>
        <dbReference type="ARBA" id="ARBA00042545"/>
    </source>
</evidence>
<reference evidence="27" key="1">
    <citation type="journal article" date="2014" name="PLoS ONE">
        <title>The genome and linkage map of the northern pike (Esox lucius): conserved synteny revealed between the salmonid sister group and the Neoteleostei.</title>
        <authorList>
            <person name="Rondeau E.B."/>
            <person name="Minkley D.R."/>
            <person name="Leong J.S."/>
            <person name="Messmer A.M."/>
            <person name="Jantzen J.R."/>
            <person name="von Schalburg K.R."/>
            <person name="Lemon C."/>
            <person name="Bird N.H."/>
            <person name="Koop B.F."/>
        </authorList>
    </citation>
    <scope>NUCLEOTIDE SEQUENCE</scope>
</reference>
<keyword evidence="27" id="KW-1185">Reference proteome</keyword>
<accession>A0A3P8ZCA0</accession>
<protein>
    <recommendedName>
        <fullName evidence="14">Lactosylceramide alpha-2,3-sialyltransferase</fullName>
        <ecNumber evidence="13">2.4.3.9</ecNumber>
    </recommendedName>
    <alternativeName>
        <fullName evidence="15">CMP-NeuAc:lactosylceramide alpha-2,3-sialyltransferase</fullName>
    </alternativeName>
    <alternativeName>
        <fullName evidence="18">Ganglioside GM3 synthase</fullName>
    </alternativeName>
    <alternativeName>
        <fullName evidence="17">ST3Gal V</fullName>
    </alternativeName>
    <alternativeName>
        <fullName evidence="16">Sialyltransferase 9</fullName>
    </alternativeName>
</protein>
<dbReference type="GeneTree" id="ENSGT00940000157285"/>
<dbReference type="Bgee" id="ENSELUG00000002316">
    <property type="expression patterns" value="Expressed in pharyngeal gill and 14 other cell types or tissues"/>
</dbReference>
<proteinExistence type="inferred from homology"/>
<comment type="catalytic activity">
    <reaction evidence="23">
        <text>ganglioside GA1 (d18:1(4E)/18:0) + CMP-N-acetyl-beta-neuraminate = ganglioside GM1 (d18:1(4E)/18:0) + CMP + H(+)</text>
        <dbReference type="Rhea" id="RHEA:41784"/>
        <dbReference type="ChEBI" id="CHEBI:15378"/>
        <dbReference type="ChEBI" id="CHEBI:57812"/>
        <dbReference type="ChEBI" id="CHEBI:60377"/>
        <dbReference type="ChEBI" id="CHEBI:73110"/>
        <dbReference type="ChEBI" id="CHEBI:78484"/>
    </reaction>
    <physiologicalReaction direction="left-to-right" evidence="23">
        <dbReference type="Rhea" id="RHEA:41785"/>
    </physiologicalReaction>
</comment>
<comment type="function">
    <text evidence="20">Transfers the sialyl group (N-acetyl-alpha-neuraminyl or NeuAc) from CMP-NeuAc to the non-reducing terminal galactose (Gal) of glycosphingolipids forming gangliosides (important molecules involved in the regulation of multiple cellular processes, including cell proliferation and differentiation, apoptosis, embryogenesis, development, and oncogenesis). Mainly involved in the biosynthesis of ganglioside GM3 but can also use different glycolipids as substrate acceptors such as D-galactosylceramide (GalCer), asialo-GM2 (GA2) and asialo-GM1 (GA1), although less preferentially than beta-D-Gal-(1-&gt;4)-beta-D-Glc-(1&lt;-&gt;1)-Cer (LacCer).</text>
</comment>
<keyword evidence="3" id="KW-0328">Glycosyltransferase</keyword>
<evidence type="ECO:0000256" key="22">
    <source>
        <dbReference type="ARBA" id="ARBA00048805"/>
    </source>
</evidence>
<keyword evidence="8" id="KW-0333">Golgi apparatus</keyword>
<evidence type="ECO:0000256" key="2">
    <source>
        <dbReference type="ARBA" id="ARBA00006003"/>
    </source>
</evidence>
<comment type="subcellular location">
    <subcellularLocation>
        <location evidence="1">Golgi apparatus membrane</location>
        <topology evidence="1">Single-pass type II membrane protein</topology>
    </subcellularLocation>
</comment>
<evidence type="ECO:0000256" key="21">
    <source>
        <dbReference type="ARBA" id="ARBA00048050"/>
    </source>
</evidence>
<dbReference type="AlphaFoldDB" id="A0A3P8ZCA0"/>
<dbReference type="GeneID" id="105011892"/>
<keyword evidence="7 25" id="KW-1133">Transmembrane helix</keyword>